<protein>
    <submittedName>
        <fullName evidence="1">Thioredoxin family protein</fullName>
    </submittedName>
</protein>
<dbReference type="Gene3D" id="3.40.30.10">
    <property type="entry name" value="Glutaredoxin"/>
    <property type="match status" value="1"/>
</dbReference>
<sequence length="79" mass="9273">MLIKFYSRVNCHLCEDGLLTLRLVQEDIPFTIEIIDIEQDDVLHEKYMLMIPVVEKEGQVVQYGNLDYATLMENLSMNH</sequence>
<keyword evidence="2" id="KW-1185">Reference proteome</keyword>
<comment type="caution">
    <text evidence="1">The sequence shown here is derived from an EMBL/GenBank/DDBJ whole genome shotgun (WGS) entry which is preliminary data.</text>
</comment>
<evidence type="ECO:0000313" key="2">
    <source>
        <dbReference type="Proteomes" id="UP001065593"/>
    </source>
</evidence>
<dbReference type="EMBL" id="BRZA01000004">
    <property type="protein sequence ID" value="GLC89824.1"/>
    <property type="molecule type" value="Genomic_DNA"/>
</dbReference>
<organism evidence="1 2">
    <name type="scientific">Lysinibacillus piscis</name>
    <dbReference type="NCBI Taxonomy" id="2518931"/>
    <lineage>
        <taxon>Bacteria</taxon>
        <taxon>Bacillati</taxon>
        <taxon>Bacillota</taxon>
        <taxon>Bacilli</taxon>
        <taxon>Bacillales</taxon>
        <taxon>Bacillaceae</taxon>
        <taxon>Lysinibacillus</taxon>
    </lineage>
</organism>
<dbReference type="Pfam" id="PF05768">
    <property type="entry name" value="Glrx-like"/>
    <property type="match status" value="1"/>
</dbReference>
<evidence type="ECO:0000313" key="1">
    <source>
        <dbReference type="EMBL" id="GLC89824.1"/>
    </source>
</evidence>
<reference evidence="1" key="1">
    <citation type="submission" date="2022-08" db="EMBL/GenBank/DDBJ databases">
        <title>Draft genome sequence of Lysinibacillus sp. strain KH24.</title>
        <authorList>
            <person name="Kanbe H."/>
            <person name="Itoh H."/>
        </authorList>
    </citation>
    <scope>NUCLEOTIDE SEQUENCE</scope>
    <source>
        <strain evidence="1">KH24</strain>
    </source>
</reference>
<gene>
    <name evidence="1" type="ORF">LYSBPC_29510</name>
</gene>
<dbReference type="RefSeq" id="WP_264989701.1">
    <property type="nucleotide sequence ID" value="NZ_BRZA01000004.1"/>
</dbReference>
<proteinExistence type="predicted"/>
<dbReference type="Proteomes" id="UP001065593">
    <property type="component" value="Unassembled WGS sequence"/>
</dbReference>
<dbReference type="SUPFAM" id="SSF52833">
    <property type="entry name" value="Thioredoxin-like"/>
    <property type="match status" value="1"/>
</dbReference>
<name>A0ABQ5NPA7_9BACI</name>
<accession>A0ABQ5NPA7</accession>
<dbReference type="InterPro" id="IPR008554">
    <property type="entry name" value="Glutaredoxin-like"/>
</dbReference>
<dbReference type="InterPro" id="IPR036249">
    <property type="entry name" value="Thioredoxin-like_sf"/>
</dbReference>